<proteinExistence type="predicted"/>
<dbReference type="Proteomes" id="UP000050443">
    <property type="component" value="Unassembled WGS sequence"/>
</dbReference>
<sequence length="75" mass="8690">METELNSIHVFKTNIKNIDPACEMRKTLDDHSDIKHWSIDHEDVDCVLRVVSDVLKPETIIGMINQFGHECQELN</sequence>
<gene>
    <name evidence="1" type="ORF">RC62_1107</name>
</gene>
<comment type="caution">
    <text evidence="1">The sequence shown here is derived from an EMBL/GenBank/DDBJ whole genome shotgun (WGS) entry which is preliminary data.</text>
</comment>
<protein>
    <submittedName>
        <fullName evidence="1">Uncharacterized protein</fullName>
    </submittedName>
</protein>
<dbReference type="PATRIC" id="fig|362413.3.peg.1081"/>
<name>A0A0Q0WTQ8_9FLAO</name>
<dbReference type="AlphaFoldDB" id="A0A0Q0WTQ8"/>
<reference evidence="1 2" key="1">
    <citation type="submission" date="2014-09" db="EMBL/GenBank/DDBJ databases">
        <title>Genome sequence of Flavobacterium aquidurense RC62.</title>
        <authorList>
            <person name="Kim J.F."/>
            <person name="Kwak M.-J."/>
        </authorList>
    </citation>
    <scope>NUCLEOTIDE SEQUENCE [LARGE SCALE GENOMIC DNA]</scope>
    <source>
        <strain evidence="1 2">RC62</strain>
    </source>
</reference>
<dbReference type="EMBL" id="JRLF01000012">
    <property type="protein sequence ID" value="KQB39426.1"/>
    <property type="molecule type" value="Genomic_DNA"/>
</dbReference>
<evidence type="ECO:0000313" key="1">
    <source>
        <dbReference type="EMBL" id="KQB39426.1"/>
    </source>
</evidence>
<dbReference type="OrthoDB" id="1036397at2"/>
<dbReference type="STRING" id="362413.RC62_1107"/>
<evidence type="ECO:0000313" key="2">
    <source>
        <dbReference type="Proteomes" id="UP000050443"/>
    </source>
</evidence>
<dbReference type="RefSeq" id="WP_055095883.1">
    <property type="nucleotide sequence ID" value="NZ_JRLF01000012.1"/>
</dbReference>
<accession>A0A0Q0WTQ8</accession>
<organism evidence="1 2">
    <name type="scientific">Flavobacterium aquidurense</name>
    <dbReference type="NCBI Taxonomy" id="362413"/>
    <lineage>
        <taxon>Bacteria</taxon>
        <taxon>Pseudomonadati</taxon>
        <taxon>Bacteroidota</taxon>
        <taxon>Flavobacteriia</taxon>
        <taxon>Flavobacteriales</taxon>
        <taxon>Flavobacteriaceae</taxon>
        <taxon>Flavobacterium</taxon>
    </lineage>
</organism>